<keyword evidence="1" id="KW-0812">Transmembrane</keyword>
<gene>
    <name evidence="2" type="ORF">RDB_LOCUS139416</name>
</gene>
<evidence type="ECO:0000256" key="1">
    <source>
        <dbReference type="SAM" id="Phobius"/>
    </source>
</evidence>
<feature type="non-terminal residue" evidence="2">
    <location>
        <position position="1"/>
    </location>
</feature>
<proteinExistence type="predicted"/>
<organism evidence="2 3">
    <name type="scientific">Rhizoctonia solani</name>
    <dbReference type="NCBI Taxonomy" id="456999"/>
    <lineage>
        <taxon>Eukaryota</taxon>
        <taxon>Fungi</taxon>
        <taxon>Dikarya</taxon>
        <taxon>Basidiomycota</taxon>
        <taxon>Agaricomycotina</taxon>
        <taxon>Agaricomycetes</taxon>
        <taxon>Cantharellales</taxon>
        <taxon>Ceratobasidiaceae</taxon>
        <taxon>Rhizoctonia</taxon>
    </lineage>
</organism>
<reference evidence="2" key="1">
    <citation type="submission" date="2021-01" db="EMBL/GenBank/DDBJ databases">
        <authorList>
            <person name="Kaushik A."/>
        </authorList>
    </citation>
    <scope>NUCLEOTIDE SEQUENCE</scope>
    <source>
        <strain evidence="2">AG4-R118</strain>
    </source>
</reference>
<dbReference type="Proteomes" id="UP000663888">
    <property type="component" value="Unassembled WGS sequence"/>
</dbReference>
<name>A0A8H3CQA0_9AGAM</name>
<dbReference type="EMBL" id="CAJMWX010001469">
    <property type="protein sequence ID" value="CAE6490591.1"/>
    <property type="molecule type" value="Genomic_DNA"/>
</dbReference>
<keyword evidence="1" id="KW-1133">Transmembrane helix</keyword>
<accession>A0A8H3CQA0</accession>
<evidence type="ECO:0000313" key="2">
    <source>
        <dbReference type="EMBL" id="CAE6490591.1"/>
    </source>
</evidence>
<comment type="caution">
    <text evidence="2">The sequence shown here is derived from an EMBL/GenBank/DDBJ whole genome shotgun (WGS) entry which is preliminary data.</text>
</comment>
<evidence type="ECO:0000313" key="3">
    <source>
        <dbReference type="Proteomes" id="UP000663888"/>
    </source>
</evidence>
<keyword evidence="1" id="KW-0472">Membrane</keyword>
<sequence length="253" mass="26912">FALFLPPTSLPQACTAGSAPISMVLIWILLPLLAALASARSSKRQKSQLFLNVVGKRANSASIPQCDELELSFGGGIPPYAFTGESGIFLQQALIGNVFANCYSNKSVKQTFSGSTTITDNWSIQAGPQFGTILNSISVTAQVSHGEARTVTQTFEWDVDPGQQTALVAVGRFNGLYGGMDLSYSNGSSVRLENAVYFQSTGEKATVTRLDIGCTEEWPSWNATTENGAVSMHGYGSYGPGALALLLLIWTLP</sequence>
<protein>
    <submittedName>
        <fullName evidence="2">Uncharacterized protein</fullName>
    </submittedName>
</protein>
<feature type="transmembrane region" description="Helical" evidence="1">
    <location>
        <begin position="20"/>
        <end position="39"/>
    </location>
</feature>
<dbReference type="AlphaFoldDB" id="A0A8H3CQA0"/>